<accession>A0ABR4EH37</accession>
<gene>
    <name evidence="1" type="ORF">FJTKL_11436</name>
</gene>
<reference evidence="1 2" key="1">
    <citation type="submission" date="2024-03" db="EMBL/GenBank/DDBJ databases">
        <title>A high-quality draft genome sequence of Diaporthe vaccinii, a causative agent of upright dieback and viscid rot disease in cranberry plants.</title>
        <authorList>
            <person name="Sarrasin M."/>
            <person name="Lang B.F."/>
            <person name="Burger G."/>
        </authorList>
    </citation>
    <scope>NUCLEOTIDE SEQUENCE [LARGE SCALE GENOMIC DNA]</scope>
    <source>
        <strain evidence="1 2">IS7</strain>
    </source>
</reference>
<sequence>MFEPLARSLGIALACYSNWAAASKELEITFSPHLDNVSSYSIDAEMVIPEPQLTANSTLVTMYLWVAGIPTQRYDGDALQVTDGSGVLPLTTAESGTEGVLHTRNWTASRGTNGNVTLRFTIHPRVLNGIEWGPLFDTRTQEGGLLGTMISTVPLPDEASAAYTLPKPGTLDYAFSLWAVGNIHSYPEATTPDTDFATYWFDEPSFNTTEVSSLIQRCYEVESDFFNPGHTSDIGYNTFFPNQTSTGGAALTESFIYGWVPKMNASAMDVEYILAHEISHNFLEFDDTVVNATTISEGWAEYYSTRLLWRNKFITDQQYLDVENKAVSYYYNDAYNNLTDAEVQANPWGSLAVQKVPYGRGLVYLHNVDAEMRGRYHGTKSVDTITMNMIQRKKSGLSHGLEDWFNILRTYLGEGAVDYYNEVASGKPLLELRQGTLSPCFKVVQTSESPVVYRWEMDKGSTESCII</sequence>
<dbReference type="InterPro" id="IPR027268">
    <property type="entry name" value="Peptidase_M4/M1_CTD_sf"/>
</dbReference>
<dbReference type="EMBL" id="JBAWTH010000055">
    <property type="protein sequence ID" value="KAL2281762.1"/>
    <property type="molecule type" value="Genomic_DNA"/>
</dbReference>
<evidence type="ECO:0008006" key="3">
    <source>
        <dbReference type="Google" id="ProtNLM"/>
    </source>
</evidence>
<comment type="caution">
    <text evidence="1">The sequence shown here is derived from an EMBL/GenBank/DDBJ whole genome shotgun (WGS) entry which is preliminary data.</text>
</comment>
<evidence type="ECO:0000313" key="1">
    <source>
        <dbReference type="EMBL" id="KAL2281762.1"/>
    </source>
</evidence>
<evidence type="ECO:0000313" key="2">
    <source>
        <dbReference type="Proteomes" id="UP001600888"/>
    </source>
</evidence>
<dbReference type="SUPFAM" id="SSF55486">
    <property type="entry name" value="Metalloproteases ('zincins'), catalytic domain"/>
    <property type="match status" value="1"/>
</dbReference>
<protein>
    <recommendedName>
        <fullName evidence="3">Peptidase M1 membrane alanine aminopeptidase domain-containing protein</fullName>
    </recommendedName>
</protein>
<dbReference type="Proteomes" id="UP001600888">
    <property type="component" value="Unassembled WGS sequence"/>
</dbReference>
<dbReference type="Gene3D" id="1.10.390.10">
    <property type="entry name" value="Neutral Protease Domain 2"/>
    <property type="match status" value="1"/>
</dbReference>
<name>A0ABR4EH37_9PEZI</name>
<organism evidence="1 2">
    <name type="scientific">Diaporthe vaccinii</name>
    <dbReference type="NCBI Taxonomy" id="105482"/>
    <lineage>
        <taxon>Eukaryota</taxon>
        <taxon>Fungi</taxon>
        <taxon>Dikarya</taxon>
        <taxon>Ascomycota</taxon>
        <taxon>Pezizomycotina</taxon>
        <taxon>Sordariomycetes</taxon>
        <taxon>Sordariomycetidae</taxon>
        <taxon>Diaporthales</taxon>
        <taxon>Diaporthaceae</taxon>
        <taxon>Diaporthe</taxon>
        <taxon>Diaporthe eres species complex</taxon>
    </lineage>
</organism>
<keyword evidence="2" id="KW-1185">Reference proteome</keyword>
<proteinExistence type="predicted"/>